<dbReference type="Pfam" id="PF11937">
    <property type="entry name" value="DUF3455"/>
    <property type="match status" value="1"/>
</dbReference>
<dbReference type="HOGENOM" id="CLU_067863_1_0_1"/>
<dbReference type="OMA" id="LKFLGHH"/>
<dbReference type="PANTHER" id="PTHR35567:SF3">
    <property type="entry name" value="MALATE DEHYDROGENASE"/>
    <property type="match status" value="1"/>
</dbReference>
<gene>
    <name evidence="2" type="ORF">CTHT_0064150</name>
</gene>
<dbReference type="GeneID" id="18260453"/>
<dbReference type="OrthoDB" id="1859733at2759"/>
<keyword evidence="1" id="KW-0732">Signal</keyword>
<feature type="chain" id="PRO_5003409505" description="Malate dehydrogenase" evidence="1">
    <location>
        <begin position="18"/>
        <end position="244"/>
    </location>
</feature>
<dbReference type="EMBL" id="GL988046">
    <property type="protein sequence ID" value="EGS18390.1"/>
    <property type="molecule type" value="Genomic_DNA"/>
</dbReference>
<keyword evidence="3" id="KW-1185">Reference proteome</keyword>
<name>G0SEL3_CHATD</name>
<proteinExistence type="predicted"/>
<evidence type="ECO:0008006" key="4">
    <source>
        <dbReference type="Google" id="ProtNLM"/>
    </source>
</evidence>
<evidence type="ECO:0000313" key="3">
    <source>
        <dbReference type="Proteomes" id="UP000008066"/>
    </source>
</evidence>
<dbReference type="eggNOG" id="ENOG502S85Z">
    <property type="taxonomic scope" value="Eukaryota"/>
</dbReference>
<organism evidence="3">
    <name type="scientific">Chaetomium thermophilum (strain DSM 1495 / CBS 144.50 / IMI 039719)</name>
    <name type="common">Thermochaetoides thermophila</name>
    <dbReference type="NCBI Taxonomy" id="759272"/>
    <lineage>
        <taxon>Eukaryota</taxon>
        <taxon>Fungi</taxon>
        <taxon>Dikarya</taxon>
        <taxon>Ascomycota</taxon>
        <taxon>Pezizomycotina</taxon>
        <taxon>Sordariomycetes</taxon>
        <taxon>Sordariomycetidae</taxon>
        <taxon>Sordariales</taxon>
        <taxon>Chaetomiaceae</taxon>
        <taxon>Thermochaetoides</taxon>
    </lineage>
</organism>
<sequence length="244" mass="25635">MVSVWKLFASFAVAGFAAPSCRPPATLTLPKVGGGTELPPPPPTLTLKKIALGHGIQNYTCESTTGEAKATGALAVLYDVTSLHPSATGRNTLSPIVWNKLPSTLLWTNPLPLNPLPTVHFGADPANPFPEPSSLRLHSLPEIKFLGHHFFDAQSTPTFDLKIANLKASVAKTGAVDAPRNADKGILGTGAVSWLELGDNGKGLSQGVSKVYRVITAGGVAQKCEVAGAGAQSVPYTTYYWFYG</sequence>
<evidence type="ECO:0000313" key="2">
    <source>
        <dbReference type="EMBL" id="EGS18390.1"/>
    </source>
</evidence>
<evidence type="ECO:0000256" key="1">
    <source>
        <dbReference type="SAM" id="SignalP"/>
    </source>
</evidence>
<dbReference type="RefSeq" id="XP_006696721.1">
    <property type="nucleotide sequence ID" value="XM_006696658.1"/>
</dbReference>
<accession>G0SEL3</accession>
<feature type="signal peptide" evidence="1">
    <location>
        <begin position="1"/>
        <end position="17"/>
    </location>
</feature>
<dbReference type="Proteomes" id="UP000008066">
    <property type="component" value="Unassembled WGS sequence"/>
</dbReference>
<dbReference type="AlphaFoldDB" id="G0SEL3"/>
<reference evidence="2 3" key="1">
    <citation type="journal article" date="2011" name="Cell">
        <title>Insight into structure and assembly of the nuclear pore complex by utilizing the genome of a eukaryotic thermophile.</title>
        <authorList>
            <person name="Amlacher S."/>
            <person name="Sarges P."/>
            <person name="Flemming D."/>
            <person name="van Noort V."/>
            <person name="Kunze R."/>
            <person name="Devos D.P."/>
            <person name="Arumugam M."/>
            <person name="Bork P."/>
            <person name="Hurt E."/>
        </authorList>
    </citation>
    <scope>NUCLEOTIDE SEQUENCE [LARGE SCALE GENOMIC DNA]</scope>
    <source>
        <strain evidence="3">DSM 1495 / CBS 144.50 / IMI 039719</strain>
    </source>
</reference>
<protein>
    <recommendedName>
        <fullName evidence="4">Malate dehydrogenase</fullName>
    </recommendedName>
</protein>
<dbReference type="KEGG" id="cthr:CTHT_0064150"/>
<dbReference type="PANTHER" id="PTHR35567">
    <property type="entry name" value="MALATE DEHYDROGENASE (AFU_ORTHOLOGUE AFUA_2G13800)"/>
    <property type="match status" value="1"/>
</dbReference>
<dbReference type="InterPro" id="IPR021851">
    <property type="entry name" value="DUF3455"/>
</dbReference>